<dbReference type="InterPro" id="IPR050969">
    <property type="entry name" value="Dev_Signal_Modulators"/>
</dbReference>
<dbReference type="InterPro" id="IPR058727">
    <property type="entry name" value="Helical_Vwde"/>
</dbReference>
<dbReference type="GO" id="GO:0009986">
    <property type="term" value="C:cell surface"/>
    <property type="evidence" value="ECO:0007669"/>
    <property type="project" value="TreeGrafter"/>
</dbReference>
<organism evidence="6 7">
    <name type="scientific">Mytilus galloprovincialis</name>
    <name type="common">Mediterranean mussel</name>
    <dbReference type="NCBI Taxonomy" id="29158"/>
    <lineage>
        <taxon>Eukaryota</taxon>
        <taxon>Metazoa</taxon>
        <taxon>Spiralia</taxon>
        <taxon>Lophotrochozoa</taxon>
        <taxon>Mollusca</taxon>
        <taxon>Bivalvia</taxon>
        <taxon>Autobranchia</taxon>
        <taxon>Pteriomorphia</taxon>
        <taxon>Mytilida</taxon>
        <taxon>Mytiloidea</taxon>
        <taxon>Mytilidae</taxon>
        <taxon>Mytilinae</taxon>
        <taxon>Mytilus</taxon>
    </lineage>
</organism>
<keyword evidence="1 4" id="KW-0732">Signal</keyword>
<dbReference type="PROSITE" id="PS51233">
    <property type="entry name" value="VWFD"/>
    <property type="match status" value="1"/>
</dbReference>
<dbReference type="GO" id="GO:0005102">
    <property type="term" value="F:signaling receptor binding"/>
    <property type="evidence" value="ECO:0007669"/>
    <property type="project" value="TreeGrafter"/>
</dbReference>
<dbReference type="Pfam" id="PF00094">
    <property type="entry name" value="VWD"/>
    <property type="match status" value="1"/>
</dbReference>
<name>A0A8B6G9R4_MYTGA</name>
<accession>A0A8B6G9R4</accession>
<dbReference type="EMBL" id="UYJE01008082">
    <property type="protein sequence ID" value="VDI60922.1"/>
    <property type="molecule type" value="Genomic_DNA"/>
</dbReference>
<dbReference type="InterPro" id="IPR000742">
    <property type="entry name" value="EGF"/>
</dbReference>
<dbReference type="PROSITE" id="PS00022">
    <property type="entry name" value="EGF_1"/>
    <property type="match status" value="1"/>
</dbReference>
<sequence length="891" mass="99813">MMKLIIPCMIGLLCVLVARTTDPCDTTNFLNDWRRSVAVTNDHKLCDNLLTEDWYRVLSGSGTKMPTVCPKNFFACGTTGHIWLSNGDQIPCPDGESSETGFTPGCGPYPELKVSPYITTQLEETQGFLNVKEFTFSRVTFQCHADDLSGGYVYEIRWYIGGFEIIGAKSNNLTKSEVENGYGKMLEEHWQLLFTPNFLVKCSIKVRGSGFKAPGPEQYSQPFFAGIKVINDQSQIDYIKDNICILNLLNAVPTYQIDGSYCKNGISAEGLVFRSEQCGIVFTFKNWTATQYVHVTGASDGQINIEDNIIFLRLFNDPNRTRPSKDSLKVWTGIHLIDIKVVIHDTDEKTLGKECYALNDPHMRTFGERKYELQNLNGLTAGEYIMYKHARLPLQVNAFFKRCNSRSSALCNCGVAVRSGDSLFVTNFCETELTNGERRTNNYIIQRLCDDQNLIIEEYGDKFKIILPSGTNIKFSHTTSNAGKHTIQQISIFPSSLDLEMTSGLCGVYTGKKDDSLIPRDSFSPTDQVTFAKSWKVENEIQVLTLFDPEGKLKQTEYSVPEYCTCKLLDDQYPHTSPEFSCTLSAAMKTCRSLKRTTSVYKASCRNKVFFSERLVGRAIKEEITNEAEEDDDKPTIYPMTSDSSVDSSVVAEWSKGWTYETARKLCTASIYNAPAFGPCSQYVPFMDPEAYIDDCILDIKYEGNSTWIKSTLEGFADVRLEKAQKLENLTKTNDTTSSGEGKSIFALISESTCADNCSGHGQCVDGVCNCSTGYYGSSCSYDASQPPLIIRNAFEGVCDTTKKPCKKFIIPGSHFIDDKPTSSKDSKSKYLAIYFGVPIAVVFLIVIFVCLRKKLRPRQQQPYVDTYFSSLQTRGNGPGNSHFQAEHDYL</sequence>
<dbReference type="PROSITE" id="PS01186">
    <property type="entry name" value="EGF_2"/>
    <property type="match status" value="1"/>
</dbReference>
<protein>
    <recommendedName>
        <fullName evidence="5">VWFD domain-containing protein</fullName>
    </recommendedName>
</protein>
<dbReference type="Proteomes" id="UP000596742">
    <property type="component" value="Unassembled WGS sequence"/>
</dbReference>
<evidence type="ECO:0000256" key="4">
    <source>
        <dbReference type="SAM" id="SignalP"/>
    </source>
</evidence>
<keyword evidence="3" id="KW-0472">Membrane</keyword>
<feature type="transmembrane region" description="Helical" evidence="3">
    <location>
        <begin position="832"/>
        <end position="852"/>
    </location>
</feature>
<dbReference type="InterPro" id="IPR001846">
    <property type="entry name" value="VWF_type-D"/>
</dbReference>
<keyword evidence="2" id="KW-1015">Disulfide bond</keyword>
<dbReference type="AlphaFoldDB" id="A0A8B6G9R4"/>
<keyword evidence="3" id="KW-1133">Transmembrane helix</keyword>
<evidence type="ECO:0000259" key="5">
    <source>
        <dbReference type="PROSITE" id="PS51233"/>
    </source>
</evidence>
<dbReference type="Gene3D" id="2.60.120.260">
    <property type="entry name" value="Galactose-binding domain-like"/>
    <property type="match status" value="1"/>
</dbReference>
<evidence type="ECO:0000256" key="3">
    <source>
        <dbReference type="SAM" id="Phobius"/>
    </source>
</evidence>
<evidence type="ECO:0000313" key="7">
    <source>
        <dbReference type="Proteomes" id="UP000596742"/>
    </source>
</evidence>
<dbReference type="GO" id="GO:0005576">
    <property type="term" value="C:extracellular region"/>
    <property type="evidence" value="ECO:0007669"/>
    <property type="project" value="TreeGrafter"/>
</dbReference>
<evidence type="ECO:0000313" key="6">
    <source>
        <dbReference type="EMBL" id="VDI60922.1"/>
    </source>
</evidence>
<dbReference type="Pfam" id="PF26129">
    <property type="entry name" value="Vwde"/>
    <property type="match status" value="1"/>
</dbReference>
<gene>
    <name evidence="6" type="ORF">MGAL_10B023962</name>
</gene>
<keyword evidence="7" id="KW-1185">Reference proteome</keyword>
<comment type="caution">
    <text evidence="6">The sequence shown here is derived from an EMBL/GenBank/DDBJ whole genome shotgun (WGS) entry which is preliminary data.</text>
</comment>
<reference evidence="6" key="1">
    <citation type="submission" date="2018-11" db="EMBL/GenBank/DDBJ databases">
        <authorList>
            <person name="Alioto T."/>
            <person name="Alioto T."/>
        </authorList>
    </citation>
    <scope>NUCLEOTIDE SEQUENCE</scope>
</reference>
<dbReference type="PANTHER" id="PTHR14949:SF56">
    <property type="entry name" value="EGF-LIKE-DOMAIN, MULTIPLE 7"/>
    <property type="match status" value="1"/>
</dbReference>
<feature type="chain" id="PRO_5033038699" description="VWFD domain-containing protein" evidence="4">
    <location>
        <begin position="21"/>
        <end position="891"/>
    </location>
</feature>
<dbReference type="OrthoDB" id="5989069at2759"/>
<keyword evidence="3" id="KW-0812">Transmembrane</keyword>
<evidence type="ECO:0000256" key="1">
    <source>
        <dbReference type="ARBA" id="ARBA00022729"/>
    </source>
</evidence>
<evidence type="ECO:0000256" key="2">
    <source>
        <dbReference type="ARBA" id="ARBA00023157"/>
    </source>
</evidence>
<dbReference type="PANTHER" id="PTHR14949">
    <property type="entry name" value="EGF-LIKE-DOMAIN, MULTIPLE 7, 8"/>
    <property type="match status" value="1"/>
</dbReference>
<feature type="domain" description="VWFD" evidence="5">
    <location>
        <begin position="353"/>
        <end position="543"/>
    </location>
</feature>
<proteinExistence type="predicted"/>
<feature type="signal peptide" evidence="4">
    <location>
        <begin position="1"/>
        <end position="20"/>
    </location>
</feature>